<feature type="region of interest" description="Disordered" evidence="1">
    <location>
        <begin position="1"/>
        <end position="21"/>
    </location>
</feature>
<keyword evidence="2" id="KW-0472">Membrane</keyword>
<reference evidence="3 4" key="1">
    <citation type="submission" date="2024-09" db="EMBL/GenBank/DDBJ databases">
        <title>The Natural Products Discovery Center: Release of the First 8490 Sequenced Strains for Exploring Actinobacteria Biosynthetic Diversity.</title>
        <authorList>
            <person name="Kalkreuter E."/>
            <person name="Kautsar S.A."/>
            <person name="Yang D."/>
            <person name="Bader C.D."/>
            <person name="Teijaro C.N."/>
            <person name="Fluegel L."/>
            <person name="Davis C.M."/>
            <person name="Simpson J.R."/>
            <person name="Lauterbach L."/>
            <person name="Steele A.D."/>
            <person name="Gui C."/>
            <person name="Meng S."/>
            <person name="Li G."/>
            <person name="Viehrig K."/>
            <person name="Ye F."/>
            <person name="Su P."/>
            <person name="Kiefer A.F."/>
            <person name="Nichols A."/>
            <person name="Cepeda A.J."/>
            <person name="Yan W."/>
            <person name="Fan B."/>
            <person name="Jiang Y."/>
            <person name="Adhikari A."/>
            <person name="Zheng C.-J."/>
            <person name="Schuster L."/>
            <person name="Cowan T.M."/>
            <person name="Smanski M.J."/>
            <person name="Chevrette M.G."/>
            <person name="De Carvalho L.P.S."/>
            <person name="Shen B."/>
        </authorList>
    </citation>
    <scope>NUCLEOTIDE SEQUENCE [LARGE SCALE GENOMIC DNA]</scope>
    <source>
        <strain evidence="3 4">NPDC058753</strain>
    </source>
</reference>
<protein>
    <recommendedName>
        <fullName evidence="5">FtsX-like permease family protein</fullName>
    </recommendedName>
</protein>
<feature type="transmembrane region" description="Helical" evidence="2">
    <location>
        <begin position="278"/>
        <end position="297"/>
    </location>
</feature>
<keyword evidence="2" id="KW-1133">Transmembrane helix</keyword>
<accession>A0ABW6GLA7</accession>
<feature type="transmembrane region" description="Helical" evidence="2">
    <location>
        <begin position="355"/>
        <end position="377"/>
    </location>
</feature>
<keyword evidence="4" id="KW-1185">Reference proteome</keyword>
<organism evidence="3 4">
    <name type="scientific">Kitasatospora phosalacinea</name>
    <dbReference type="NCBI Taxonomy" id="2065"/>
    <lineage>
        <taxon>Bacteria</taxon>
        <taxon>Bacillati</taxon>
        <taxon>Actinomycetota</taxon>
        <taxon>Actinomycetes</taxon>
        <taxon>Kitasatosporales</taxon>
        <taxon>Streptomycetaceae</taxon>
        <taxon>Kitasatospora</taxon>
    </lineage>
</organism>
<feature type="transmembrane region" description="Helical" evidence="2">
    <location>
        <begin position="317"/>
        <end position="343"/>
    </location>
</feature>
<dbReference type="EMBL" id="JBHYPX010000029">
    <property type="protein sequence ID" value="MFE1353519.1"/>
    <property type="molecule type" value="Genomic_DNA"/>
</dbReference>
<sequence length="389" mass="39949">MNTPPPPARHPGPPPGRRPGWRPGAALTEGARSWRYGRWATLLTTALAVAAVALPAVLDSSAVSAAVTGERAWVAAGGRVLVVSNPQAGLSRQVCEGLNGVDGVQAAFAATREDPAPGTAAAPGRRLPVATVTAGAARFLGLAPTGDGAIVSAHATGTTGAGPWLSFDADTAPAAPDPNGRPHTPLPTRPLPIAAVTDLAPLGDAYDYGVLLPVPATGTADDCFVRADAAHWHTLRDNLAGLFGRTDPTRPTLVRPRLADGAFARDYAAEYHHRPTAALPYAAGAGVGLLWLLLRWLTRSRDGLYQTLGAGPRTRMLIALGEWSCTLLVAAPAGAALALGATALLGLPADVAFPFTARACVLSLATATAVAATWFLLPRPDPLALVKDR</sequence>
<comment type="caution">
    <text evidence="3">The sequence shown here is derived from an EMBL/GenBank/DDBJ whole genome shotgun (WGS) entry which is preliminary data.</text>
</comment>
<gene>
    <name evidence="3" type="ORF">ACFW6T_16180</name>
</gene>
<dbReference type="Proteomes" id="UP001599542">
    <property type="component" value="Unassembled WGS sequence"/>
</dbReference>
<dbReference type="RefSeq" id="WP_380327374.1">
    <property type="nucleotide sequence ID" value="NZ_JBHYPW010000039.1"/>
</dbReference>
<name>A0ABW6GLA7_9ACTN</name>
<evidence type="ECO:0000313" key="4">
    <source>
        <dbReference type="Proteomes" id="UP001599542"/>
    </source>
</evidence>
<keyword evidence="2" id="KW-0812">Transmembrane</keyword>
<feature type="compositionally biased region" description="Pro residues" evidence="1">
    <location>
        <begin position="1"/>
        <end position="17"/>
    </location>
</feature>
<evidence type="ECO:0000256" key="1">
    <source>
        <dbReference type="SAM" id="MobiDB-lite"/>
    </source>
</evidence>
<evidence type="ECO:0000256" key="2">
    <source>
        <dbReference type="SAM" id="Phobius"/>
    </source>
</evidence>
<proteinExistence type="predicted"/>
<evidence type="ECO:0000313" key="3">
    <source>
        <dbReference type="EMBL" id="MFE1353519.1"/>
    </source>
</evidence>
<evidence type="ECO:0008006" key="5">
    <source>
        <dbReference type="Google" id="ProtNLM"/>
    </source>
</evidence>